<dbReference type="EMBL" id="CAJEWN010000735">
    <property type="protein sequence ID" value="CAD2189164.1"/>
    <property type="molecule type" value="Genomic_DNA"/>
</dbReference>
<protein>
    <submittedName>
        <fullName evidence="1">Uncharacterized protein</fullName>
    </submittedName>
</protein>
<name>A0A6V7WQ70_MELEN</name>
<organism evidence="1 2">
    <name type="scientific">Meloidogyne enterolobii</name>
    <name type="common">Root-knot nematode worm</name>
    <name type="synonym">Meloidogyne mayaguensis</name>
    <dbReference type="NCBI Taxonomy" id="390850"/>
    <lineage>
        <taxon>Eukaryota</taxon>
        <taxon>Metazoa</taxon>
        <taxon>Ecdysozoa</taxon>
        <taxon>Nematoda</taxon>
        <taxon>Chromadorea</taxon>
        <taxon>Rhabditida</taxon>
        <taxon>Tylenchina</taxon>
        <taxon>Tylenchomorpha</taxon>
        <taxon>Tylenchoidea</taxon>
        <taxon>Meloidogynidae</taxon>
        <taxon>Meloidogyninae</taxon>
        <taxon>Meloidogyne</taxon>
    </lineage>
</organism>
<proteinExistence type="predicted"/>
<evidence type="ECO:0000313" key="2">
    <source>
        <dbReference type="Proteomes" id="UP000580250"/>
    </source>
</evidence>
<gene>
    <name evidence="1" type="ORF">MENT_LOCUS41870</name>
</gene>
<dbReference type="AlphaFoldDB" id="A0A6V7WQ70"/>
<evidence type="ECO:0000313" key="1">
    <source>
        <dbReference type="EMBL" id="CAD2189164.1"/>
    </source>
</evidence>
<sequence length="50" mass="5950">MVIDANTPTFFLLIHDRQCNICKVTKSLNLYRHSEPGQYLCQSCYDRERK</sequence>
<accession>A0A6V7WQ70</accession>
<dbReference type="Proteomes" id="UP000580250">
    <property type="component" value="Unassembled WGS sequence"/>
</dbReference>
<comment type="caution">
    <text evidence="1">The sequence shown here is derived from an EMBL/GenBank/DDBJ whole genome shotgun (WGS) entry which is preliminary data.</text>
</comment>
<reference evidence="1 2" key="1">
    <citation type="submission" date="2020-08" db="EMBL/GenBank/DDBJ databases">
        <authorList>
            <person name="Koutsovoulos G."/>
            <person name="Danchin GJ E."/>
        </authorList>
    </citation>
    <scope>NUCLEOTIDE SEQUENCE [LARGE SCALE GENOMIC DNA]</scope>
</reference>